<proteinExistence type="predicted"/>
<comment type="caution">
    <text evidence="1">The sequence shown here is derived from an EMBL/GenBank/DDBJ whole genome shotgun (WGS) entry which is preliminary data.</text>
</comment>
<protein>
    <submittedName>
        <fullName evidence="1">Uncharacterized protein</fullName>
    </submittedName>
</protein>
<evidence type="ECO:0000313" key="1">
    <source>
        <dbReference type="EMBL" id="GFQ69568.1"/>
    </source>
</evidence>
<evidence type="ECO:0000313" key="2">
    <source>
        <dbReference type="Proteomes" id="UP000887116"/>
    </source>
</evidence>
<dbReference type="Proteomes" id="UP000887116">
    <property type="component" value="Unassembled WGS sequence"/>
</dbReference>
<accession>A0A8X6FXR7</accession>
<organism evidence="1 2">
    <name type="scientific">Trichonephila clavata</name>
    <name type="common">Joro spider</name>
    <name type="synonym">Nephila clavata</name>
    <dbReference type="NCBI Taxonomy" id="2740835"/>
    <lineage>
        <taxon>Eukaryota</taxon>
        <taxon>Metazoa</taxon>
        <taxon>Ecdysozoa</taxon>
        <taxon>Arthropoda</taxon>
        <taxon>Chelicerata</taxon>
        <taxon>Arachnida</taxon>
        <taxon>Araneae</taxon>
        <taxon>Araneomorphae</taxon>
        <taxon>Entelegynae</taxon>
        <taxon>Araneoidea</taxon>
        <taxon>Nephilidae</taxon>
        <taxon>Trichonephila</taxon>
    </lineage>
</organism>
<gene>
    <name evidence="1" type="ORF">TNCT_110651</name>
</gene>
<dbReference type="AlphaFoldDB" id="A0A8X6FXR7"/>
<reference evidence="1" key="1">
    <citation type="submission" date="2020-07" db="EMBL/GenBank/DDBJ databases">
        <title>Multicomponent nature underlies the extraordinary mechanical properties of spider dragline silk.</title>
        <authorList>
            <person name="Kono N."/>
            <person name="Nakamura H."/>
            <person name="Mori M."/>
            <person name="Yoshida Y."/>
            <person name="Ohtoshi R."/>
            <person name="Malay A.D."/>
            <person name="Moran D.A.P."/>
            <person name="Tomita M."/>
            <person name="Numata K."/>
            <person name="Arakawa K."/>
        </authorList>
    </citation>
    <scope>NUCLEOTIDE SEQUENCE</scope>
</reference>
<dbReference type="EMBL" id="BMAO01030679">
    <property type="protein sequence ID" value="GFQ69568.1"/>
    <property type="molecule type" value="Genomic_DNA"/>
</dbReference>
<sequence>MSPVIRSIASTRYNHKVDQSYNNVMHFIFNSDTLTYTDGPLFSDTQSVTIVKVRAQCSPFPAQLRGAVNAWKLSATQSRILSS</sequence>
<keyword evidence="2" id="KW-1185">Reference proteome</keyword>
<name>A0A8X6FXR7_TRICU</name>